<feature type="transmembrane region" description="Helical" evidence="1">
    <location>
        <begin position="12"/>
        <end position="36"/>
    </location>
</feature>
<reference evidence="2 3" key="1">
    <citation type="journal article" date="2023" name="Insect Mol. Biol.">
        <title>Genome sequencing provides insights into the evolution of gene families encoding plant cell wall-degrading enzymes in longhorned beetles.</title>
        <authorList>
            <person name="Shin N.R."/>
            <person name="Okamura Y."/>
            <person name="Kirsch R."/>
            <person name="Pauchet Y."/>
        </authorList>
    </citation>
    <scope>NUCLEOTIDE SEQUENCE [LARGE SCALE GENOMIC DNA]</scope>
    <source>
        <strain evidence="2">EAD_L_NR</strain>
    </source>
</reference>
<accession>A0AAV8W3Y5</accession>
<keyword evidence="3" id="KW-1185">Reference proteome</keyword>
<dbReference type="Proteomes" id="UP001159042">
    <property type="component" value="Unassembled WGS sequence"/>
</dbReference>
<keyword evidence="1" id="KW-0812">Transmembrane</keyword>
<proteinExistence type="predicted"/>
<evidence type="ECO:0000256" key="1">
    <source>
        <dbReference type="SAM" id="Phobius"/>
    </source>
</evidence>
<evidence type="ECO:0000313" key="2">
    <source>
        <dbReference type="EMBL" id="KAJ8921361.1"/>
    </source>
</evidence>
<keyword evidence="1" id="KW-1133">Transmembrane helix</keyword>
<evidence type="ECO:0000313" key="3">
    <source>
        <dbReference type="Proteomes" id="UP001159042"/>
    </source>
</evidence>
<protein>
    <submittedName>
        <fullName evidence="2">Uncharacterized protein</fullName>
    </submittedName>
</protein>
<sequence length="135" mass="15678">MSETLMFDQCRFWFFIVFFSLVPPWIVLDFSLLSCWQDGVPREGRYDTCILVLPEVPESISEDRSAPLVIASRWIKPYGVHTNTSAHSCIVLGEHSEAMQRDFPSISSGMIVTWKKKNKENRKIEKDIIEIILRK</sequence>
<comment type="caution">
    <text evidence="2">The sequence shown here is derived from an EMBL/GenBank/DDBJ whole genome shotgun (WGS) entry which is preliminary data.</text>
</comment>
<dbReference type="AlphaFoldDB" id="A0AAV8W3Y5"/>
<gene>
    <name evidence="2" type="ORF">NQ315_002976</name>
</gene>
<organism evidence="2 3">
    <name type="scientific">Exocentrus adspersus</name>
    <dbReference type="NCBI Taxonomy" id="1586481"/>
    <lineage>
        <taxon>Eukaryota</taxon>
        <taxon>Metazoa</taxon>
        <taxon>Ecdysozoa</taxon>
        <taxon>Arthropoda</taxon>
        <taxon>Hexapoda</taxon>
        <taxon>Insecta</taxon>
        <taxon>Pterygota</taxon>
        <taxon>Neoptera</taxon>
        <taxon>Endopterygota</taxon>
        <taxon>Coleoptera</taxon>
        <taxon>Polyphaga</taxon>
        <taxon>Cucujiformia</taxon>
        <taxon>Chrysomeloidea</taxon>
        <taxon>Cerambycidae</taxon>
        <taxon>Lamiinae</taxon>
        <taxon>Acanthocinini</taxon>
        <taxon>Exocentrus</taxon>
    </lineage>
</organism>
<dbReference type="EMBL" id="JANEYG010000010">
    <property type="protein sequence ID" value="KAJ8921361.1"/>
    <property type="molecule type" value="Genomic_DNA"/>
</dbReference>
<keyword evidence="1" id="KW-0472">Membrane</keyword>
<name>A0AAV8W3Y5_9CUCU</name>